<keyword evidence="5 10" id="KW-0378">Hydrolase</keyword>
<proteinExistence type="inferred from homology"/>
<dbReference type="SUPFAM" id="SSF49303">
    <property type="entry name" value="beta-Galactosidase/glucuronidase domain"/>
    <property type="match status" value="2"/>
</dbReference>
<evidence type="ECO:0000256" key="1">
    <source>
        <dbReference type="ARBA" id="ARBA00001412"/>
    </source>
</evidence>
<dbReference type="Gene3D" id="2.70.98.10">
    <property type="match status" value="1"/>
</dbReference>
<feature type="site" description="Transition state stabilizer" evidence="10">
    <location>
        <position position="399"/>
    </location>
</feature>
<feature type="site" description="Transition state stabilizer" evidence="10">
    <location>
        <position position="365"/>
    </location>
</feature>
<feature type="active site" description="Nucleophile" evidence="10">
    <location>
        <position position="545"/>
    </location>
</feature>
<dbReference type="Gene3D" id="3.20.20.80">
    <property type="entry name" value="Glycosidases"/>
    <property type="match status" value="1"/>
</dbReference>
<evidence type="ECO:0000256" key="2">
    <source>
        <dbReference type="ARBA" id="ARBA00007401"/>
    </source>
</evidence>
<dbReference type="Pfam" id="PF02837">
    <property type="entry name" value="Glyco_hydro_2_N"/>
    <property type="match status" value="1"/>
</dbReference>
<dbReference type="SMART" id="SM01038">
    <property type="entry name" value="Bgal_small_N"/>
    <property type="match status" value="1"/>
</dbReference>
<name>A0ABU9F7T7_9ENTR</name>
<dbReference type="InterPro" id="IPR011013">
    <property type="entry name" value="Gal_mutarotase_sf_dom"/>
</dbReference>
<comment type="similarity">
    <text evidence="2 10">Belongs to the glycosyl hydrolase 2 family.</text>
</comment>
<evidence type="ECO:0000256" key="8">
    <source>
        <dbReference type="ARBA" id="ARBA00023295"/>
    </source>
</evidence>
<comment type="subunit">
    <text evidence="10">Homotetramer.</text>
</comment>
<dbReference type="Gene3D" id="2.60.40.10">
    <property type="entry name" value="Immunoglobulins"/>
    <property type="match status" value="2"/>
</dbReference>
<keyword evidence="4 10" id="KW-0479">Metal-binding</keyword>
<keyword evidence="8 10" id="KW-0326">Glycosidase</keyword>
<feature type="active site" description="Proton donor" evidence="10">
    <location>
        <position position="469"/>
    </location>
</feature>
<dbReference type="Pfam" id="PF02929">
    <property type="entry name" value="Bgal_small_N"/>
    <property type="match status" value="1"/>
</dbReference>
<dbReference type="InterPro" id="IPR006101">
    <property type="entry name" value="Glyco_hydro_2"/>
</dbReference>
<dbReference type="InterPro" id="IPR036156">
    <property type="entry name" value="Beta-gal/glucu_dom_sf"/>
</dbReference>
<evidence type="ECO:0000259" key="11">
    <source>
        <dbReference type="SMART" id="SM01038"/>
    </source>
</evidence>
<evidence type="ECO:0000256" key="3">
    <source>
        <dbReference type="ARBA" id="ARBA00012756"/>
    </source>
</evidence>
<dbReference type="Pfam" id="PF02836">
    <property type="entry name" value="Glyco_hydro_2_C"/>
    <property type="match status" value="1"/>
</dbReference>
<keyword evidence="13" id="KW-1185">Reference proteome</keyword>
<dbReference type="InterPro" id="IPR006103">
    <property type="entry name" value="Glyco_hydro_2_cat"/>
</dbReference>
<dbReference type="InterPro" id="IPR023232">
    <property type="entry name" value="Glyco_hydro_2_AS"/>
</dbReference>
<organism evidence="12 13">
    <name type="scientific">Raoultella lignicola</name>
    <dbReference type="NCBI Taxonomy" id="3040939"/>
    <lineage>
        <taxon>Bacteria</taxon>
        <taxon>Pseudomonadati</taxon>
        <taxon>Pseudomonadota</taxon>
        <taxon>Gammaproteobacteria</taxon>
        <taxon>Enterobacterales</taxon>
        <taxon>Enterobacteriaceae</taxon>
        <taxon>Klebsiella/Raoultella group</taxon>
        <taxon>Raoultella</taxon>
    </lineage>
</organism>
<dbReference type="PROSITE" id="PS00719">
    <property type="entry name" value="GLYCOSYL_HYDROL_F2_1"/>
    <property type="match status" value="1"/>
</dbReference>
<feature type="domain" description="Beta galactosidase small chain/" evidence="11">
    <location>
        <begin position="760"/>
        <end position="1034"/>
    </location>
</feature>
<dbReference type="InterPro" id="IPR023230">
    <property type="entry name" value="Glyco_hydro_2_CS"/>
</dbReference>
<dbReference type="InterPro" id="IPR023933">
    <property type="entry name" value="Glyco_hydro_2_beta_Galsidase"/>
</dbReference>
<evidence type="ECO:0000256" key="9">
    <source>
        <dbReference type="ARBA" id="ARBA00032230"/>
    </source>
</evidence>
<dbReference type="SUPFAM" id="SSF74650">
    <property type="entry name" value="Galactose mutarotase-like"/>
    <property type="match status" value="1"/>
</dbReference>
<feature type="binding site" evidence="10">
    <location>
        <position position="605"/>
    </location>
    <ligand>
        <name>Mg(2+)</name>
        <dbReference type="ChEBI" id="CHEBI:18420"/>
        <label>2</label>
    </ligand>
</feature>
<feature type="binding site" evidence="10">
    <location>
        <position position="424"/>
    </location>
    <ligand>
        <name>Mg(2+)</name>
        <dbReference type="ChEBI" id="CHEBI:18420"/>
        <label>1</label>
    </ligand>
</feature>
<dbReference type="InterPro" id="IPR032312">
    <property type="entry name" value="LacZ_4"/>
</dbReference>
<feature type="binding site" evidence="10">
    <location>
        <position position="469"/>
    </location>
    <ligand>
        <name>Mg(2+)</name>
        <dbReference type="ChEBI" id="CHEBI:18420"/>
        <label>1</label>
    </ligand>
</feature>
<dbReference type="Pfam" id="PF16353">
    <property type="entry name" value="LacZ_4"/>
    <property type="match status" value="1"/>
</dbReference>
<dbReference type="NCBIfam" id="NF007074">
    <property type="entry name" value="PRK09525.1"/>
    <property type="match status" value="1"/>
</dbReference>
<dbReference type="EC" id="3.2.1.23" evidence="3 10"/>
<evidence type="ECO:0000256" key="5">
    <source>
        <dbReference type="ARBA" id="ARBA00022801"/>
    </source>
</evidence>
<dbReference type="SUPFAM" id="SSF51445">
    <property type="entry name" value="(Trans)glycosidases"/>
    <property type="match status" value="1"/>
</dbReference>
<feature type="binding site" evidence="10">
    <location>
        <begin position="545"/>
        <end position="548"/>
    </location>
    <ligand>
        <name>substrate</name>
    </ligand>
</feature>
<dbReference type="PANTHER" id="PTHR46323:SF2">
    <property type="entry name" value="BETA-GALACTOSIDASE"/>
    <property type="match status" value="1"/>
</dbReference>
<comment type="cofactor">
    <cofactor evidence="10">
        <name>Na(+)</name>
        <dbReference type="ChEBI" id="CHEBI:29101"/>
    </cofactor>
    <text evidence="10">Binds 1 sodium ion per monomer.</text>
</comment>
<keyword evidence="6 10" id="KW-0460">Magnesium</keyword>
<feature type="binding site" evidence="10">
    <location>
        <position position="469"/>
    </location>
    <ligand>
        <name>substrate</name>
    </ligand>
</feature>
<dbReference type="PRINTS" id="PR00132">
    <property type="entry name" value="GLHYDRLASE2"/>
</dbReference>
<dbReference type="Pfam" id="PF00703">
    <property type="entry name" value="Glyco_hydro_2"/>
    <property type="match status" value="1"/>
</dbReference>
<evidence type="ECO:0000313" key="12">
    <source>
        <dbReference type="EMBL" id="MEL0551534.1"/>
    </source>
</evidence>
<dbReference type="InterPro" id="IPR006102">
    <property type="entry name" value="Ig-like_GH2"/>
</dbReference>
<dbReference type="InterPro" id="IPR050347">
    <property type="entry name" value="Bact_Beta-galactosidase"/>
</dbReference>
<evidence type="ECO:0000256" key="4">
    <source>
        <dbReference type="ARBA" id="ARBA00022723"/>
    </source>
</evidence>
<dbReference type="InterPro" id="IPR004199">
    <property type="entry name" value="B-gal_small/dom_5"/>
</dbReference>
<gene>
    <name evidence="10" type="primary">lacZ</name>
    <name evidence="12" type="ORF">QFI96_007455</name>
</gene>
<comment type="cofactor">
    <cofactor evidence="10">
        <name>Mg(2+)</name>
        <dbReference type="ChEBI" id="CHEBI:18420"/>
    </cofactor>
    <text evidence="10">Binds 2 magnesium ions per monomer.</text>
</comment>
<dbReference type="Gene3D" id="2.60.120.260">
    <property type="entry name" value="Galactose-binding domain-like"/>
    <property type="match status" value="1"/>
</dbReference>
<dbReference type="HAMAP" id="MF_01687">
    <property type="entry name" value="Beta_gal"/>
    <property type="match status" value="1"/>
</dbReference>
<comment type="caution">
    <text evidence="12">The sequence shown here is derived from an EMBL/GenBank/DDBJ whole genome shotgun (WGS) entry which is preliminary data.</text>
</comment>
<dbReference type="SUPFAM" id="SSF49785">
    <property type="entry name" value="Galactose-binding domain-like"/>
    <property type="match status" value="1"/>
</dbReference>
<feature type="binding site" evidence="10">
    <location>
        <position position="612"/>
    </location>
    <ligand>
        <name>Na(+)</name>
        <dbReference type="ChEBI" id="CHEBI:29101"/>
    </ligand>
</feature>
<dbReference type="PANTHER" id="PTHR46323">
    <property type="entry name" value="BETA-GALACTOSIDASE"/>
    <property type="match status" value="1"/>
</dbReference>
<evidence type="ECO:0000256" key="6">
    <source>
        <dbReference type="ARBA" id="ARBA00022842"/>
    </source>
</evidence>
<feature type="binding site" evidence="10">
    <location>
        <position position="109"/>
    </location>
    <ligand>
        <name>substrate</name>
    </ligand>
</feature>
<feature type="binding site" evidence="10">
    <location>
        <position position="612"/>
    </location>
    <ligand>
        <name>substrate</name>
    </ligand>
</feature>
<accession>A0ABU9F7T7</accession>
<protein>
    <recommendedName>
        <fullName evidence="3 10">Beta-galactosidase</fullName>
        <shortName evidence="10">Beta-gal</shortName>
        <ecNumber evidence="3 10">3.2.1.23</ecNumber>
    </recommendedName>
    <alternativeName>
        <fullName evidence="9 10">Lactase</fullName>
    </alternativeName>
</protein>
<evidence type="ECO:0000256" key="10">
    <source>
        <dbReference type="HAMAP-Rule" id="MF_01687"/>
    </source>
</evidence>
<dbReference type="InterPro" id="IPR017853">
    <property type="entry name" value="GH"/>
</dbReference>
<feature type="binding site" evidence="10">
    <location>
        <position position="208"/>
    </location>
    <ligand>
        <name>substrate</name>
    </ligand>
</feature>
<dbReference type="InterPro" id="IPR013783">
    <property type="entry name" value="Ig-like_fold"/>
</dbReference>
<dbReference type="InterPro" id="IPR014718">
    <property type="entry name" value="GH-type_carb-bd"/>
</dbReference>
<keyword evidence="7 10" id="KW-0915">Sodium</keyword>
<feature type="binding site" evidence="10">
    <location>
        <position position="609"/>
    </location>
    <ligand>
        <name>Na(+)</name>
        <dbReference type="ChEBI" id="CHEBI:29101"/>
    </ligand>
</feature>
<evidence type="ECO:0000313" key="13">
    <source>
        <dbReference type="Proteomes" id="UP001312893"/>
    </source>
</evidence>
<sequence>MQQHDSSAVRSLTFHDVLAREDWQNQTITHLNRLTAHPTFASWRTVADARDNRASGRRRLLDGQWQFSYAHSPFAVDPRWIEQDLADSRSTPVPSNWQMEGYDAPIYTNVRYPIDTTPPRVPEENPTGCYSLNFTLDPQWQAAGQTQVIFDGVNSAFHLWCNGEWVGYSQDSRLPAAFDLTPYLKEGNNRLCVMVLRWSAGTWLEDQDMWRMSGIFRSVWLLNKPQQHLSDVQLTPQLDALYREGELLVNLTISAPAGTLDQLVAEVSLWDGEQQVASARQQPGSPAIDERGNYAERAQLRLAVDRPALWSAETPHCYRAVVALWRGDELLEAEAWDIGFRKVEINNGLLLLNGKPLLIRGVNRHEHHHQRGQVVTEADMLQDILLMKQHNFNAVRCSHYPNASRWYELCNRYGLYVVDEANIETHGMVPMNRLSDDPAWLPAFSARVSRMLQCNRNHPSIIIWSLGNESGGGSNHEAMYHWLKRQDPTRPVQYEGGGADSSTTDIICPMYARVEYDQPIPAVPKWGIKKWISLPGEQRPLILCEYAHAMGNSLGNFADYWQAFRDYPRLQGGFIWDWADQAIEKTFDDGTTGWAYGGDFGDKPNDRQFCMNGLVFPDRRPHPSLIEAQHAQQYFQFALLEQSPLRVSVESEYLFRPTDNEQLYWQVQCAGETVASGSLALHLAPQGHGDLTLCEQLTLPTGAKEVWLMLEVRQPQATAWSDAGHRVAWGQFALAAPLALPAPTASGPAPELAIADQTFTVSHGSQQWIIDRQSGLLSHWQVEGKEQLLTPLSDQFVRAPLDNDIGVSEVERIDPNAWVERWKSAGLYQLERHCVHCEAHRLDHEVIVDSRWHYLRGDEVVIVSQWRMTFDSTGQLQLSVSGERAGTLPPLPRVGLHFQVADQQTPVSWLGYGPHENYPDRKSSACFARWQLPLEEMTTPYIFPTENGLRCDNKALDWGRWHVAGKRFHFSVQPYSTTQLMETDHWHRMTPESGVWITLDGQHMGVGGDDSWTPSVLQQWLLLETQWQYQLVIHFQ</sequence>
<dbReference type="Proteomes" id="UP001312893">
    <property type="component" value="Unassembled WGS sequence"/>
</dbReference>
<evidence type="ECO:0000256" key="7">
    <source>
        <dbReference type="ARBA" id="ARBA00023053"/>
    </source>
</evidence>
<feature type="binding site" evidence="10">
    <location>
        <position position="426"/>
    </location>
    <ligand>
        <name>Mg(2+)</name>
        <dbReference type="ChEBI" id="CHEBI:18420"/>
        <label>1</label>
    </ligand>
</feature>
<dbReference type="PROSITE" id="PS00608">
    <property type="entry name" value="GLYCOSYL_HYDROL_F2_2"/>
    <property type="match status" value="1"/>
</dbReference>
<dbReference type="EMBL" id="JARXNK020000100">
    <property type="protein sequence ID" value="MEL0551534.1"/>
    <property type="molecule type" value="Genomic_DNA"/>
</dbReference>
<dbReference type="RefSeq" id="WP_331850983.1">
    <property type="nucleotide sequence ID" value="NZ_JARXNK020000100.1"/>
</dbReference>
<dbReference type="InterPro" id="IPR006104">
    <property type="entry name" value="Glyco_hydro_2_N"/>
</dbReference>
<feature type="binding site" evidence="10">
    <location>
        <position position="208"/>
    </location>
    <ligand>
        <name>Na(+)</name>
        <dbReference type="ChEBI" id="CHEBI:29101"/>
    </ligand>
</feature>
<dbReference type="InterPro" id="IPR008979">
    <property type="entry name" value="Galactose-bd-like_sf"/>
</dbReference>
<feature type="binding site" evidence="10">
    <location>
        <position position="1012"/>
    </location>
    <ligand>
        <name>substrate</name>
    </ligand>
</feature>
<comment type="catalytic activity">
    <reaction evidence="1 10">
        <text>Hydrolysis of terminal non-reducing beta-D-galactose residues in beta-D-galactosides.</text>
        <dbReference type="EC" id="3.2.1.23"/>
    </reaction>
</comment>
<reference evidence="12 13" key="1">
    <citation type="submission" date="2024-04" db="EMBL/GenBank/DDBJ databases">
        <title>Two novel Raoultella species associated with bleeding cankers of broadleaf hosts, Raoultella scottia sp. nov. and Raoultella lignicola sp. nov.</title>
        <authorList>
            <person name="Brady C.L."/>
        </authorList>
    </citation>
    <scope>NUCLEOTIDE SEQUENCE [LARGE SCALE GENOMIC DNA]</scope>
    <source>
        <strain evidence="12 13">TW_WC1a.1</strain>
    </source>
</reference>